<keyword evidence="3" id="KW-1185">Reference proteome</keyword>
<organism evidence="2 3">
    <name type="scientific">Breoghania corrubedonensis</name>
    <dbReference type="NCBI Taxonomy" id="665038"/>
    <lineage>
        <taxon>Bacteria</taxon>
        <taxon>Pseudomonadati</taxon>
        <taxon>Pseudomonadota</taxon>
        <taxon>Alphaproteobacteria</taxon>
        <taxon>Hyphomicrobiales</taxon>
        <taxon>Stappiaceae</taxon>
        <taxon>Breoghania</taxon>
    </lineage>
</organism>
<feature type="transmembrane region" description="Helical" evidence="1">
    <location>
        <begin position="123"/>
        <end position="147"/>
    </location>
</feature>
<feature type="transmembrane region" description="Helical" evidence="1">
    <location>
        <begin position="20"/>
        <end position="44"/>
    </location>
</feature>
<reference evidence="2 3" key="1">
    <citation type="submission" date="2018-04" db="EMBL/GenBank/DDBJ databases">
        <title>Genomic Encyclopedia of Archaeal and Bacterial Type Strains, Phase II (KMG-II): from individual species to whole genera.</title>
        <authorList>
            <person name="Goeker M."/>
        </authorList>
    </citation>
    <scope>NUCLEOTIDE SEQUENCE [LARGE SCALE GENOMIC DNA]</scope>
    <source>
        <strain evidence="2 3">DSM 23382</strain>
    </source>
</reference>
<evidence type="ECO:0000313" key="3">
    <source>
        <dbReference type="Proteomes" id="UP000244081"/>
    </source>
</evidence>
<proteinExistence type="predicted"/>
<dbReference type="Proteomes" id="UP000244081">
    <property type="component" value="Unassembled WGS sequence"/>
</dbReference>
<gene>
    <name evidence="2" type="ORF">C8N35_106138</name>
</gene>
<keyword evidence="1" id="KW-0812">Transmembrane</keyword>
<accession>A0A2T5V7N3</accession>
<feature type="transmembrane region" description="Helical" evidence="1">
    <location>
        <begin position="64"/>
        <end position="84"/>
    </location>
</feature>
<keyword evidence="1" id="KW-1133">Transmembrane helix</keyword>
<sequence length="165" mass="17423">MAGGEAAAELDARCAVLRHVLAYLAAVFVVAVALSVVIHTMLTFERFGPPPPFSALGLRQFLELASAIAGLGWIGVAPVTWVLLARGWRGWPAFALAGLGYAVALAGIALFSAGRGMAVRDALYLLAVLSGGLSVILVPANFVYWALAIHSATLGLWPRICRKRR</sequence>
<keyword evidence="1" id="KW-0472">Membrane</keyword>
<evidence type="ECO:0000256" key="1">
    <source>
        <dbReference type="SAM" id="Phobius"/>
    </source>
</evidence>
<name>A0A2T5V7N3_9HYPH</name>
<feature type="transmembrane region" description="Helical" evidence="1">
    <location>
        <begin position="90"/>
        <end position="111"/>
    </location>
</feature>
<evidence type="ECO:0000313" key="2">
    <source>
        <dbReference type="EMBL" id="PTW59753.1"/>
    </source>
</evidence>
<dbReference type="EMBL" id="QAYG01000006">
    <property type="protein sequence ID" value="PTW59753.1"/>
    <property type="molecule type" value="Genomic_DNA"/>
</dbReference>
<dbReference type="RefSeq" id="WP_107990708.1">
    <property type="nucleotide sequence ID" value="NZ_QAYG01000006.1"/>
</dbReference>
<protein>
    <submittedName>
        <fullName evidence="2">Uncharacterized protein</fullName>
    </submittedName>
</protein>
<comment type="caution">
    <text evidence="2">The sequence shown here is derived from an EMBL/GenBank/DDBJ whole genome shotgun (WGS) entry which is preliminary data.</text>
</comment>
<dbReference type="AlphaFoldDB" id="A0A2T5V7N3"/>